<protein>
    <submittedName>
        <fullName evidence="3">NAD(P)/FAD-dependent oxidoreductase</fullName>
        <ecNumber evidence="3">1.-.-.-</ecNumber>
    </submittedName>
</protein>
<comment type="similarity">
    <text evidence="1">Belongs to the flavin-dependent halogenase family. Bacterial tryptophan halogenase subfamily.</text>
</comment>
<keyword evidence="3" id="KW-0560">Oxidoreductase</keyword>
<accession>A0ABV8LAS2</accession>
<dbReference type="PANTHER" id="PTHR43747:SF1">
    <property type="entry name" value="SLR1998 PROTEIN"/>
    <property type="match status" value="1"/>
</dbReference>
<reference evidence="4" key="1">
    <citation type="journal article" date="2019" name="Int. J. Syst. Evol. Microbiol.">
        <title>The Global Catalogue of Microorganisms (GCM) 10K type strain sequencing project: providing services to taxonomists for standard genome sequencing and annotation.</title>
        <authorList>
            <consortium name="The Broad Institute Genomics Platform"/>
            <consortium name="The Broad Institute Genome Sequencing Center for Infectious Disease"/>
            <person name="Wu L."/>
            <person name="Ma J."/>
        </authorList>
    </citation>
    <scope>NUCLEOTIDE SEQUENCE [LARGE SCALE GENOMIC DNA]</scope>
    <source>
        <strain evidence="4">CGMCC 4.7204</strain>
    </source>
</reference>
<organism evidence="3 4">
    <name type="scientific">Nocardia rhizosphaerae</name>
    <dbReference type="NCBI Taxonomy" id="1691571"/>
    <lineage>
        <taxon>Bacteria</taxon>
        <taxon>Bacillati</taxon>
        <taxon>Actinomycetota</taxon>
        <taxon>Actinomycetes</taxon>
        <taxon>Mycobacteriales</taxon>
        <taxon>Nocardiaceae</taxon>
        <taxon>Nocardia</taxon>
    </lineage>
</organism>
<dbReference type="SUPFAM" id="SSF51905">
    <property type="entry name" value="FAD/NAD(P)-binding domain"/>
    <property type="match status" value="1"/>
</dbReference>
<dbReference type="RefSeq" id="WP_378553630.1">
    <property type="nucleotide sequence ID" value="NZ_JBHSBA010000015.1"/>
</dbReference>
<dbReference type="EC" id="1.-.-.-" evidence="3"/>
<comment type="caution">
    <text evidence="3">The sequence shown here is derived from an EMBL/GenBank/DDBJ whole genome shotgun (WGS) entry which is preliminary data.</text>
</comment>
<dbReference type="InterPro" id="IPR050816">
    <property type="entry name" value="Flavin-dep_Halogenase_NPB"/>
</dbReference>
<dbReference type="GO" id="GO:0016491">
    <property type="term" value="F:oxidoreductase activity"/>
    <property type="evidence" value="ECO:0007669"/>
    <property type="project" value="UniProtKB-KW"/>
</dbReference>
<dbReference type="EMBL" id="JBHSBA010000015">
    <property type="protein sequence ID" value="MFC4127909.1"/>
    <property type="molecule type" value="Genomic_DNA"/>
</dbReference>
<dbReference type="Gene3D" id="3.50.50.60">
    <property type="entry name" value="FAD/NAD(P)-binding domain"/>
    <property type="match status" value="1"/>
</dbReference>
<dbReference type="PANTHER" id="PTHR43747">
    <property type="entry name" value="FAD-BINDING PROTEIN"/>
    <property type="match status" value="1"/>
</dbReference>
<dbReference type="InterPro" id="IPR002938">
    <property type="entry name" value="FAD-bd"/>
</dbReference>
<evidence type="ECO:0000313" key="4">
    <source>
        <dbReference type="Proteomes" id="UP001595767"/>
    </source>
</evidence>
<dbReference type="Proteomes" id="UP001595767">
    <property type="component" value="Unassembled WGS sequence"/>
</dbReference>
<evidence type="ECO:0000256" key="1">
    <source>
        <dbReference type="ARBA" id="ARBA00038396"/>
    </source>
</evidence>
<proteinExistence type="inferred from homology"/>
<evidence type="ECO:0000259" key="2">
    <source>
        <dbReference type="Pfam" id="PF01494"/>
    </source>
</evidence>
<dbReference type="Pfam" id="PF01494">
    <property type="entry name" value="FAD_binding_3"/>
    <property type="match status" value="1"/>
</dbReference>
<feature type="domain" description="FAD-binding" evidence="2">
    <location>
        <begin position="9"/>
        <end position="215"/>
    </location>
</feature>
<dbReference type="InterPro" id="IPR036188">
    <property type="entry name" value="FAD/NAD-bd_sf"/>
</dbReference>
<name>A0ABV8LAS2_9NOCA</name>
<gene>
    <name evidence="3" type="ORF">ACFOW8_23570</name>
</gene>
<keyword evidence="4" id="KW-1185">Reference proteome</keyword>
<sequence length="565" mass="63411">MSEQETEHVDVTILGGGITGLTLALQLKRAEPELSIVVLERLRHPAPEATHKVGESSVEVQAHYLRDVLGLTEHLDNDQLRKNGLRMFFPAAGNTDIARRVEYGQNDEAPLPSYQLDRGRLENHLGERVAALGVRFEQGAQVSSVDLREDGSDHTVEFRQDRTGRRIASRWVVDATGRTGLLKRKLDLAKPVDHRANAVWFRIEHEIDIHQWSAEPQWRARVEDWMRRLSTNHLMGHGYWVWLIPLASGSTSVGIVADATIHPIEGFNTLDRALEWFRTWEPQCGDTVADLRDRVQDFRVMRDYAYGCKQVYSAHRWALTGEAGVSIDPLYSSGGDLMAISNGLITDLITRDRAGEDISTLAVAHNQVYLVFAEIWLVAYAGLFRIMGNPQAMVAKVIWDTVIYWAVPGLLAFHDAIRRLAASPSAFLSLQRTWTVHARVQAFLLEWHDVAEVSASDIFADPYTLLTWLRPLHEDMAAGLPDPELDARLASNVAFLEQLAGQLFSRAIEGLRADGLGEHEQIAAWSADPLVTDLIAAYRQRDPGNPVDERWTTLGRFGAHEEVRA</sequence>
<evidence type="ECO:0000313" key="3">
    <source>
        <dbReference type="EMBL" id="MFC4127909.1"/>
    </source>
</evidence>